<dbReference type="Proteomes" id="UP000813824">
    <property type="component" value="Unassembled WGS sequence"/>
</dbReference>
<evidence type="ECO:0000259" key="3">
    <source>
        <dbReference type="PROSITE" id="PS50089"/>
    </source>
</evidence>
<keyword evidence="1" id="KW-0863">Zinc-finger</keyword>
<feature type="region of interest" description="Disordered" evidence="2">
    <location>
        <begin position="250"/>
        <end position="269"/>
    </location>
</feature>
<dbReference type="PROSITE" id="PS50089">
    <property type="entry name" value="ZF_RING_2"/>
    <property type="match status" value="1"/>
</dbReference>
<evidence type="ECO:0000313" key="5">
    <source>
        <dbReference type="Proteomes" id="UP000813824"/>
    </source>
</evidence>
<name>A0A8K0UL35_9AGAR</name>
<sequence>MPLSRAAKGKKRARDEDFVDSPRSCDESPVASTSQLEAAPVKISKPKRAVTRPCPVCSEEIPVRLLAAHAELEAARVHEILQSVGSTEVLEEAEPDDGFTARTRRSALKARKSMASGSSSKVKAHSGSGPVTEEVVEHTLRTLKRHRKQRHAKLRDMTREDEEDSALGGRSAEGTVCPVCLKMIQGDTDVVEAHVNSCLAHESRLQEEREREQRERQRSYSAENGDGWEEIEVDGEVRIRVTDGATLQGMGFDTRNRNHQDVDDDVDIDGEDDVLYGDVQFTEGDILAIESGRQVMHNSDTDSGVQLDEDADVDVDMGSGSVTEKSLRDLVAAGKVVKRRQGVDDDRVKETMDEVMGVGEAEEVDKSIELARLSSNPSTLIAALENKVKLLETTRVASSTSLLCRICIDPYTEPTVSTGCWHTCCRECWLRCLGSTKLCPICKRITSATELRRIYL</sequence>
<proteinExistence type="predicted"/>
<dbReference type="Pfam" id="PF13923">
    <property type="entry name" value="zf-C3HC4_2"/>
    <property type="match status" value="1"/>
</dbReference>
<dbReference type="GO" id="GO:0016567">
    <property type="term" value="P:protein ubiquitination"/>
    <property type="evidence" value="ECO:0007669"/>
    <property type="project" value="TreeGrafter"/>
</dbReference>
<dbReference type="Pfam" id="PF15926">
    <property type="entry name" value="RNF220"/>
    <property type="match status" value="1"/>
</dbReference>
<dbReference type="InterPro" id="IPR013083">
    <property type="entry name" value="Znf_RING/FYVE/PHD"/>
</dbReference>
<feature type="compositionally biased region" description="Basic and acidic residues" evidence="2">
    <location>
        <begin position="202"/>
        <end position="218"/>
    </location>
</feature>
<feature type="compositionally biased region" description="Basic residues" evidence="2">
    <location>
        <begin position="141"/>
        <end position="153"/>
    </location>
</feature>
<reference evidence="4" key="1">
    <citation type="journal article" date="2021" name="New Phytol.">
        <title>Evolutionary innovations through gain and loss of genes in the ectomycorrhizal Boletales.</title>
        <authorList>
            <person name="Wu G."/>
            <person name="Miyauchi S."/>
            <person name="Morin E."/>
            <person name="Kuo A."/>
            <person name="Drula E."/>
            <person name="Varga T."/>
            <person name="Kohler A."/>
            <person name="Feng B."/>
            <person name="Cao Y."/>
            <person name="Lipzen A."/>
            <person name="Daum C."/>
            <person name="Hundley H."/>
            <person name="Pangilinan J."/>
            <person name="Johnson J."/>
            <person name="Barry K."/>
            <person name="LaButti K."/>
            <person name="Ng V."/>
            <person name="Ahrendt S."/>
            <person name="Min B."/>
            <person name="Choi I.G."/>
            <person name="Park H."/>
            <person name="Plett J.M."/>
            <person name="Magnuson J."/>
            <person name="Spatafora J.W."/>
            <person name="Nagy L.G."/>
            <person name="Henrissat B."/>
            <person name="Grigoriev I.V."/>
            <person name="Yang Z.L."/>
            <person name="Xu J."/>
            <person name="Martin F.M."/>
        </authorList>
    </citation>
    <scope>NUCLEOTIDE SEQUENCE</scope>
    <source>
        <strain evidence="4">KKN 215</strain>
    </source>
</reference>
<dbReference type="SUPFAM" id="SSF57850">
    <property type="entry name" value="RING/U-box"/>
    <property type="match status" value="1"/>
</dbReference>
<feature type="region of interest" description="Disordered" evidence="2">
    <location>
        <begin position="202"/>
        <end position="225"/>
    </location>
</feature>
<accession>A0A8K0UL35</accession>
<feature type="domain" description="RING-type" evidence="3">
    <location>
        <begin position="404"/>
        <end position="443"/>
    </location>
</feature>
<dbReference type="AlphaFoldDB" id="A0A8K0UL35"/>
<keyword evidence="1" id="KW-0862">Zinc</keyword>
<dbReference type="EMBL" id="JAEVFJ010000023">
    <property type="protein sequence ID" value="KAH8096732.1"/>
    <property type="molecule type" value="Genomic_DNA"/>
</dbReference>
<evidence type="ECO:0000256" key="2">
    <source>
        <dbReference type="SAM" id="MobiDB-lite"/>
    </source>
</evidence>
<dbReference type="GO" id="GO:0008270">
    <property type="term" value="F:zinc ion binding"/>
    <property type="evidence" value="ECO:0007669"/>
    <property type="project" value="UniProtKB-KW"/>
</dbReference>
<evidence type="ECO:0000313" key="4">
    <source>
        <dbReference type="EMBL" id="KAH8096732.1"/>
    </source>
</evidence>
<dbReference type="GO" id="GO:0061630">
    <property type="term" value="F:ubiquitin protein ligase activity"/>
    <property type="evidence" value="ECO:0007669"/>
    <property type="project" value="TreeGrafter"/>
</dbReference>
<dbReference type="PANTHER" id="PTHR13459">
    <property type="entry name" value="E3 UBIQUITIN-PROTEIN LIGASE RNF220 ISOFORM X1"/>
    <property type="match status" value="1"/>
</dbReference>
<dbReference type="Gene3D" id="3.30.40.10">
    <property type="entry name" value="Zinc/RING finger domain, C3HC4 (zinc finger)"/>
    <property type="match status" value="1"/>
</dbReference>
<keyword evidence="1" id="KW-0479">Metal-binding</keyword>
<dbReference type="OrthoDB" id="6270329at2759"/>
<gene>
    <name evidence="4" type="ORF">BXZ70DRAFT_945995</name>
</gene>
<keyword evidence="5" id="KW-1185">Reference proteome</keyword>
<comment type="caution">
    <text evidence="4">The sequence shown here is derived from an EMBL/GenBank/DDBJ whole genome shotgun (WGS) entry which is preliminary data.</text>
</comment>
<dbReference type="InterPro" id="IPR031824">
    <property type="entry name" value="RNF220_mid"/>
</dbReference>
<protein>
    <recommendedName>
        <fullName evidence="3">RING-type domain-containing protein</fullName>
    </recommendedName>
</protein>
<feature type="region of interest" description="Disordered" evidence="2">
    <location>
        <begin position="110"/>
        <end position="169"/>
    </location>
</feature>
<evidence type="ECO:0000256" key="1">
    <source>
        <dbReference type="PROSITE-ProRule" id="PRU00175"/>
    </source>
</evidence>
<dbReference type="InterPro" id="IPR001841">
    <property type="entry name" value="Znf_RING"/>
</dbReference>
<organism evidence="4 5">
    <name type="scientific">Cristinia sonorae</name>
    <dbReference type="NCBI Taxonomy" id="1940300"/>
    <lineage>
        <taxon>Eukaryota</taxon>
        <taxon>Fungi</taxon>
        <taxon>Dikarya</taxon>
        <taxon>Basidiomycota</taxon>
        <taxon>Agaricomycotina</taxon>
        <taxon>Agaricomycetes</taxon>
        <taxon>Agaricomycetidae</taxon>
        <taxon>Agaricales</taxon>
        <taxon>Pleurotineae</taxon>
        <taxon>Stephanosporaceae</taxon>
        <taxon>Cristinia</taxon>
    </lineage>
</organism>
<feature type="region of interest" description="Disordered" evidence="2">
    <location>
        <begin position="1"/>
        <end position="39"/>
    </location>
</feature>
<dbReference type="PANTHER" id="PTHR13459:SF1">
    <property type="entry name" value="E3 UBIQUITIN-PROTEIN LIGASE RNF220 ISOFORM X1"/>
    <property type="match status" value="1"/>
</dbReference>
<dbReference type="InterPro" id="IPR052443">
    <property type="entry name" value="E3_ubiq-ligase_RNF220-like"/>
</dbReference>